<organism evidence="10 11">
    <name type="scientific">Cronartium quercuum f. sp. fusiforme G11</name>
    <dbReference type="NCBI Taxonomy" id="708437"/>
    <lineage>
        <taxon>Eukaryota</taxon>
        <taxon>Fungi</taxon>
        <taxon>Dikarya</taxon>
        <taxon>Basidiomycota</taxon>
        <taxon>Pucciniomycotina</taxon>
        <taxon>Pucciniomycetes</taxon>
        <taxon>Pucciniales</taxon>
        <taxon>Coleosporiaceae</taxon>
        <taxon>Cronartium</taxon>
    </lineage>
</organism>
<dbReference type="PANTHER" id="PTHR33577:SF16">
    <property type="entry name" value="HEME HALOPEROXIDASE FAMILY PROFILE DOMAIN-CONTAINING PROTEIN"/>
    <property type="match status" value="1"/>
</dbReference>
<proteinExistence type="inferred from homology"/>
<dbReference type="InterPro" id="IPR036851">
    <property type="entry name" value="Chloroperoxidase-like_sf"/>
</dbReference>
<dbReference type="AlphaFoldDB" id="A0A9P6NNK7"/>
<evidence type="ECO:0000256" key="2">
    <source>
        <dbReference type="ARBA" id="ARBA00022559"/>
    </source>
</evidence>
<evidence type="ECO:0000313" key="11">
    <source>
        <dbReference type="Proteomes" id="UP000886653"/>
    </source>
</evidence>
<dbReference type="EMBL" id="MU167248">
    <property type="protein sequence ID" value="KAG0147422.1"/>
    <property type="molecule type" value="Genomic_DNA"/>
</dbReference>
<dbReference type="Proteomes" id="UP000886653">
    <property type="component" value="Unassembled WGS sequence"/>
</dbReference>
<keyword evidence="4" id="KW-0479">Metal-binding</keyword>
<keyword evidence="2" id="KW-0575">Peroxidase</keyword>
<evidence type="ECO:0000313" key="10">
    <source>
        <dbReference type="EMBL" id="KAG0147422.1"/>
    </source>
</evidence>
<evidence type="ECO:0000256" key="7">
    <source>
        <dbReference type="ARBA" id="ARBA00025795"/>
    </source>
</evidence>
<dbReference type="GO" id="GO:0046872">
    <property type="term" value="F:metal ion binding"/>
    <property type="evidence" value="ECO:0007669"/>
    <property type="project" value="UniProtKB-KW"/>
</dbReference>
<accession>A0A9P6NNK7</accession>
<evidence type="ECO:0000256" key="4">
    <source>
        <dbReference type="ARBA" id="ARBA00022723"/>
    </source>
</evidence>
<dbReference type="PANTHER" id="PTHR33577">
    <property type="entry name" value="STERIGMATOCYSTIN BIOSYNTHESIS PEROXIDASE STCC-RELATED"/>
    <property type="match status" value="1"/>
</dbReference>
<protein>
    <recommendedName>
        <fullName evidence="9">Heme haloperoxidase family profile domain-containing protein</fullName>
    </recommendedName>
</protein>
<dbReference type="OrthoDB" id="2542103at2759"/>
<dbReference type="InterPro" id="IPR000028">
    <property type="entry name" value="Chloroperoxidase"/>
</dbReference>
<keyword evidence="8" id="KW-0812">Transmembrane</keyword>
<reference evidence="10" key="1">
    <citation type="submission" date="2013-11" db="EMBL/GenBank/DDBJ databases">
        <title>Genome sequence of the fusiform rust pathogen reveals effectors for host alternation and coevolution with pine.</title>
        <authorList>
            <consortium name="DOE Joint Genome Institute"/>
            <person name="Smith K."/>
            <person name="Pendleton A."/>
            <person name="Kubisiak T."/>
            <person name="Anderson C."/>
            <person name="Salamov A."/>
            <person name="Aerts A."/>
            <person name="Riley R."/>
            <person name="Clum A."/>
            <person name="Lindquist E."/>
            <person name="Ence D."/>
            <person name="Campbell M."/>
            <person name="Kronenberg Z."/>
            <person name="Feau N."/>
            <person name="Dhillon B."/>
            <person name="Hamelin R."/>
            <person name="Burleigh J."/>
            <person name="Smith J."/>
            <person name="Yandell M."/>
            <person name="Nelson C."/>
            <person name="Grigoriev I."/>
            <person name="Davis J."/>
        </authorList>
    </citation>
    <scope>NUCLEOTIDE SEQUENCE</scope>
    <source>
        <strain evidence="10">G11</strain>
    </source>
</reference>
<dbReference type="Gene3D" id="1.10.489.10">
    <property type="entry name" value="Chloroperoxidase-like"/>
    <property type="match status" value="1"/>
</dbReference>
<keyword evidence="5" id="KW-0560">Oxidoreductase</keyword>
<feature type="domain" description="Heme haloperoxidase family profile" evidence="9">
    <location>
        <begin position="1"/>
        <end position="230"/>
    </location>
</feature>
<sequence>MQPQISRNGITNMTQLIYGSEDVFFIISLAPDLALVLIAFALKTSVDLTTLKMSIGVTDSRTDGPLTGLLGPSPGFYSPEAHKTYEIDGSLAADDACFHHGEPYHFNGTRWDKFVDDKVDHYGGIMTIPWNREVRFMQYNEFRNLNPECHWAAVDEFAFYTAQNLISTLMPSSEQDGKVGPALVYTIDTFFGYHNNSSGQFTRGDGIYPPESQGVWYRRTVPHTVSHASSSPRIMYVNSFG</sequence>
<comment type="caution">
    <text evidence="10">The sequence shown here is derived from an EMBL/GenBank/DDBJ whole genome shotgun (WGS) entry which is preliminary data.</text>
</comment>
<keyword evidence="11" id="KW-1185">Reference proteome</keyword>
<evidence type="ECO:0000256" key="6">
    <source>
        <dbReference type="ARBA" id="ARBA00023004"/>
    </source>
</evidence>
<evidence type="ECO:0000256" key="3">
    <source>
        <dbReference type="ARBA" id="ARBA00022617"/>
    </source>
</evidence>
<evidence type="ECO:0000256" key="8">
    <source>
        <dbReference type="SAM" id="Phobius"/>
    </source>
</evidence>
<keyword evidence="8" id="KW-1133">Transmembrane helix</keyword>
<evidence type="ECO:0000256" key="1">
    <source>
        <dbReference type="ARBA" id="ARBA00001970"/>
    </source>
</evidence>
<dbReference type="GO" id="GO:0004601">
    <property type="term" value="F:peroxidase activity"/>
    <property type="evidence" value="ECO:0007669"/>
    <property type="project" value="UniProtKB-KW"/>
</dbReference>
<dbReference type="PROSITE" id="PS51405">
    <property type="entry name" value="HEME_HALOPEROXIDASE"/>
    <property type="match status" value="1"/>
</dbReference>
<keyword evidence="3" id="KW-0349">Heme</keyword>
<comment type="cofactor">
    <cofactor evidence="1">
        <name>heme b</name>
        <dbReference type="ChEBI" id="CHEBI:60344"/>
    </cofactor>
</comment>
<dbReference type="Pfam" id="PF01328">
    <property type="entry name" value="Peroxidase_2"/>
    <property type="match status" value="1"/>
</dbReference>
<evidence type="ECO:0000256" key="5">
    <source>
        <dbReference type="ARBA" id="ARBA00023002"/>
    </source>
</evidence>
<comment type="similarity">
    <text evidence="7">Belongs to the chloroperoxidase family.</text>
</comment>
<keyword evidence="8" id="KW-0472">Membrane</keyword>
<evidence type="ECO:0000259" key="9">
    <source>
        <dbReference type="PROSITE" id="PS51405"/>
    </source>
</evidence>
<name>A0A9P6NNK7_9BASI</name>
<feature type="transmembrane region" description="Helical" evidence="8">
    <location>
        <begin position="23"/>
        <end position="42"/>
    </location>
</feature>
<gene>
    <name evidence="10" type="ORF">CROQUDRAFT_42942</name>
</gene>
<keyword evidence="6" id="KW-0408">Iron</keyword>